<protein>
    <submittedName>
        <fullName evidence="1">Uncharacterized protein</fullName>
    </submittedName>
</protein>
<dbReference type="AlphaFoldDB" id="W4RVI3"/>
<dbReference type="Proteomes" id="UP000018949">
    <property type="component" value="Unassembled WGS sequence"/>
</dbReference>
<dbReference type="InterPro" id="IPR016891">
    <property type="entry name" value="DUF2321"/>
</dbReference>
<reference evidence="1 2" key="1">
    <citation type="submission" date="2013-12" db="EMBL/GenBank/DDBJ databases">
        <title>NBRP : Genome information of microbial organism related human and environment.</title>
        <authorList>
            <person name="Hattori M."/>
            <person name="Oshima K."/>
            <person name="Inaba H."/>
            <person name="Suda W."/>
            <person name="Sakamoto M."/>
            <person name="Iino T."/>
            <person name="Kitahara M."/>
            <person name="Oshida Y."/>
            <person name="Iida T."/>
            <person name="Kudo T."/>
            <person name="Itoh T."/>
            <person name="Ahmed I."/>
            <person name="Ohkuma M."/>
        </authorList>
    </citation>
    <scope>NUCLEOTIDE SEQUENCE [LARGE SCALE GENOMIC DNA]</scope>
    <source>
        <strain evidence="1 2">JCM 21738</strain>
    </source>
</reference>
<sequence length="57" mass="6037">MLTKSLYDISSDSPRTQVGVLRIKQVAAKVGPEIKGLMVNILGGLATEAAKQQLGIK</sequence>
<name>W4RVI3_9BACI</name>
<evidence type="ECO:0000313" key="2">
    <source>
        <dbReference type="Proteomes" id="UP000018949"/>
    </source>
</evidence>
<comment type="caution">
    <text evidence="1">The sequence shown here is derived from an EMBL/GenBank/DDBJ whole genome shotgun (WGS) entry which is preliminary data.</text>
</comment>
<dbReference type="Pfam" id="PF10083">
    <property type="entry name" value="DUF2321"/>
    <property type="match status" value="1"/>
</dbReference>
<accession>W4RVI3</accession>
<organism evidence="1 2">
    <name type="scientific">Mesobacillus boroniphilus JCM 21738</name>
    <dbReference type="NCBI Taxonomy" id="1294265"/>
    <lineage>
        <taxon>Bacteria</taxon>
        <taxon>Bacillati</taxon>
        <taxon>Bacillota</taxon>
        <taxon>Bacilli</taxon>
        <taxon>Bacillales</taxon>
        <taxon>Bacillaceae</taxon>
        <taxon>Mesobacillus</taxon>
    </lineage>
</organism>
<evidence type="ECO:0000313" key="1">
    <source>
        <dbReference type="EMBL" id="GAE48311.1"/>
    </source>
</evidence>
<proteinExistence type="predicted"/>
<dbReference type="EMBL" id="BAUW01000158">
    <property type="protein sequence ID" value="GAE48311.1"/>
    <property type="molecule type" value="Genomic_DNA"/>
</dbReference>
<gene>
    <name evidence="1" type="ORF">JCM21738_5419</name>
</gene>
<keyword evidence="2" id="KW-1185">Reference proteome</keyword>